<protein>
    <submittedName>
        <fullName evidence="2">Uncharacterized protein</fullName>
    </submittedName>
</protein>
<keyword evidence="1" id="KW-1133">Transmembrane helix</keyword>
<proteinExistence type="predicted"/>
<feature type="non-terminal residue" evidence="2">
    <location>
        <position position="1"/>
    </location>
</feature>
<keyword evidence="1" id="KW-0472">Membrane</keyword>
<feature type="transmembrane region" description="Helical" evidence="1">
    <location>
        <begin position="40"/>
        <end position="59"/>
    </location>
</feature>
<comment type="caution">
    <text evidence="2">The sequence shown here is derived from an EMBL/GenBank/DDBJ whole genome shotgun (WGS) entry which is preliminary data.</text>
</comment>
<name>X0V7L9_9ZZZZ</name>
<dbReference type="SUPFAM" id="SSF52540">
    <property type="entry name" value="P-loop containing nucleoside triphosphate hydrolases"/>
    <property type="match status" value="1"/>
</dbReference>
<gene>
    <name evidence="2" type="ORF">S01H1_33103</name>
</gene>
<evidence type="ECO:0000256" key="1">
    <source>
        <dbReference type="SAM" id="Phobius"/>
    </source>
</evidence>
<dbReference type="EMBL" id="BARS01020537">
    <property type="protein sequence ID" value="GAG08453.1"/>
    <property type="molecule type" value="Genomic_DNA"/>
</dbReference>
<organism evidence="2">
    <name type="scientific">marine sediment metagenome</name>
    <dbReference type="NCBI Taxonomy" id="412755"/>
    <lineage>
        <taxon>unclassified sequences</taxon>
        <taxon>metagenomes</taxon>
        <taxon>ecological metagenomes</taxon>
    </lineage>
</organism>
<accession>X0V7L9</accession>
<keyword evidence="1" id="KW-0812">Transmembrane</keyword>
<evidence type="ECO:0000313" key="2">
    <source>
        <dbReference type="EMBL" id="GAG08453.1"/>
    </source>
</evidence>
<dbReference type="Gene3D" id="3.40.50.300">
    <property type="entry name" value="P-loop containing nucleotide triphosphate hydrolases"/>
    <property type="match status" value="1"/>
</dbReference>
<sequence>DRTIHLDVSDIAILRAIDNFIIRMICNDLGGQNVYELSQAPILTASAMYILVVSAANAFEDKKYQAIIRFLVSLQAIAPRAVVQIVLTKTDRVADPKEISKRAKWVLNVVNGYINQLRENKYRYSGGGFLQIEVICTSVKDASQGNFLSKLLTKILPHTVKLNGAAKNFCS</sequence>
<dbReference type="InterPro" id="IPR027417">
    <property type="entry name" value="P-loop_NTPase"/>
</dbReference>
<dbReference type="AlphaFoldDB" id="X0V7L9"/>
<reference evidence="2" key="1">
    <citation type="journal article" date="2014" name="Front. Microbiol.">
        <title>High frequency of phylogenetically diverse reductive dehalogenase-homologous genes in deep subseafloor sedimentary metagenomes.</title>
        <authorList>
            <person name="Kawai M."/>
            <person name="Futagami T."/>
            <person name="Toyoda A."/>
            <person name="Takaki Y."/>
            <person name="Nishi S."/>
            <person name="Hori S."/>
            <person name="Arai W."/>
            <person name="Tsubouchi T."/>
            <person name="Morono Y."/>
            <person name="Uchiyama I."/>
            <person name="Ito T."/>
            <person name="Fujiyama A."/>
            <person name="Inagaki F."/>
            <person name="Takami H."/>
        </authorList>
    </citation>
    <scope>NUCLEOTIDE SEQUENCE</scope>
    <source>
        <strain evidence="2">Expedition CK06-06</strain>
    </source>
</reference>